<name>A0A202F5R4_9LACO</name>
<proteinExistence type="predicted"/>
<sequence length="44" mass="5097">MRSISIPAIVWVPVAIIAIVSLTIYMMIGDNFSKFLHKYTDFYM</sequence>
<dbReference type="EMBL" id="MYFM01000009">
    <property type="protein sequence ID" value="OVE95819.1"/>
    <property type="molecule type" value="Genomic_DNA"/>
</dbReference>
<gene>
    <name evidence="2" type="ORF">LKACC16343_02571</name>
</gene>
<keyword evidence="1" id="KW-0472">Membrane</keyword>
<feature type="transmembrane region" description="Helical" evidence="1">
    <location>
        <begin position="6"/>
        <end position="28"/>
    </location>
</feature>
<protein>
    <submittedName>
        <fullName evidence="2">Uncharacterized protein</fullName>
    </submittedName>
</protein>
<dbReference type="AlphaFoldDB" id="A0A202F5R4"/>
<dbReference type="Proteomes" id="UP000196232">
    <property type="component" value="Unassembled WGS sequence"/>
</dbReference>
<evidence type="ECO:0000256" key="1">
    <source>
        <dbReference type="SAM" id="Phobius"/>
    </source>
</evidence>
<evidence type="ECO:0000313" key="2">
    <source>
        <dbReference type="EMBL" id="OVE95819.1"/>
    </source>
</evidence>
<accession>A0A202F5R4</accession>
<organism evidence="2 3">
    <name type="scientific">Companilactobacillus bobalius</name>
    <dbReference type="NCBI Taxonomy" id="2801451"/>
    <lineage>
        <taxon>Bacteria</taxon>
        <taxon>Bacillati</taxon>
        <taxon>Bacillota</taxon>
        <taxon>Bacilli</taxon>
        <taxon>Lactobacillales</taxon>
        <taxon>Lactobacillaceae</taxon>
        <taxon>Companilactobacillus</taxon>
    </lineage>
</organism>
<reference evidence="2 3" key="1">
    <citation type="submission" date="2017-03" db="EMBL/GenBank/DDBJ databases">
        <title>Genome sequence of Lactobacillus bobalius KACC 16343.</title>
        <authorList>
            <person name="Chun J."/>
        </authorList>
    </citation>
    <scope>NUCLEOTIDE SEQUENCE [LARGE SCALE GENOMIC DNA]</scope>
    <source>
        <strain evidence="2 3">KACC 16343</strain>
    </source>
</reference>
<keyword evidence="1" id="KW-1133">Transmembrane helix</keyword>
<dbReference type="RefSeq" id="WP_256970480.1">
    <property type="nucleotide sequence ID" value="NZ_LNUA01000032.1"/>
</dbReference>
<evidence type="ECO:0000313" key="3">
    <source>
        <dbReference type="Proteomes" id="UP000196232"/>
    </source>
</evidence>
<comment type="caution">
    <text evidence="2">The sequence shown here is derived from an EMBL/GenBank/DDBJ whole genome shotgun (WGS) entry which is preliminary data.</text>
</comment>
<keyword evidence="1" id="KW-0812">Transmembrane</keyword>